<gene>
    <name evidence="1" type="ORF">MRB53_018444</name>
</gene>
<dbReference type="EMBL" id="CM056813">
    <property type="protein sequence ID" value="KAJ8641750.1"/>
    <property type="molecule type" value="Genomic_DNA"/>
</dbReference>
<comment type="caution">
    <text evidence="1">The sequence shown here is derived from an EMBL/GenBank/DDBJ whole genome shotgun (WGS) entry which is preliminary data.</text>
</comment>
<protein>
    <submittedName>
        <fullName evidence="1">Uncharacterized protein</fullName>
    </submittedName>
</protein>
<evidence type="ECO:0000313" key="2">
    <source>
        <dbReference type="Proteomes" id="UP001234297"/>
    </source>
</evidence>
<reference evidence="1 2" key="1">
    <citation type="journal article" date="2022" name="Hortic Res">
        <title>A haplotype resolved chromosomal level avocado genome allows analysis of novel avocado genes.</title>
        <authorList>
            <person name="Nath O."/>
            <person name="Fletcher S.J."/>
            <person name="Hayward A."/>
            <person name="Shaw L.M."/>
            <person name="Masouleh A.K."/>
            <person name="Furtado A."/>
            <person name="Henry R.J."/>
            <person name="Mitter N."/>
        </authorList>
    </citation>
    <scope>NUCLEOTIDE SEQUENCE [LARGE SCALE GENOMIC DNA]</scope>
    <source>
        <strain evidence="2">cv. Hass</strain>
    </source>
</reference>
<dbReference type="Proteomes" id="UP001234297">
    <property type="component" value="Chromosome 5"/>
</dbReference>
<keyword evidence="2" id="KW-1185">Reference proteome</keyword>
<sequence>MSSSEEHTKKLSPPTRGVQGPKPPTLKVGKNSSKIKKQHVVGPDHHRPPVIIHVKSPEVFHVEARDFMNTVQRLTGCSSSSLPSSALPCMRGSVGCNSKMKVDKKIEGELEPAERNVEMDHTFLVCGEMCSSGPPIGPLPTPSSVSFFTSPNAYPDCYSFDEISDAPYYQDPSFGSKI</sequence>
<organism evidence="1 2">
    <name type="scientific">Persea americana</name>
    <name type="common">Avocado</name>
    <dbReference type="NCBI Taxonomy" id="3435"/>
    <lineage>
        <taxon>Eukaryota</taxon>
        <taxon>Viridiplantae</taxon>
        <taxon>Streptophyta</taxon>
        <taxon>Embryophyta</taxon>
        <taxon>Tracheophyta</taxon>
        <taxon>Spermatophyta</taxon>
        <taxon>Magnoliopsida</taxon>
        <taxon>Magnoliidae</taxon>
        <taxon>Laurales</taxon>
        <taxon>Lauraceae</taxon>
        <taxon>Persea</taxon>
    </lineage>
</organism>
<name>A0ACC2M7V9_PERAE</name>
<proteinExistence type="predicted"/>
<evidence type="ECO:0000313" key="1">
    <source>
        <dbReference type="EMBL" id="KAJ8641750.1"/>
    </source>
</evidence>
<accession>A0ACC2M7V9</accession>